<name>A0ACB5TTM4_CANBO</name>
<comment type="caution">
    <text evidence="1">The sequence shown here is derived from an EMBL/GenBank/DDBJ whole genome shotgun (WGS) entry which is preliminary data.</text>
</comment>
<evidence type="ECO:0000313" key="2">
    <source>
        <dbReference type="Proteomes" id="UP001165101"/>
    </source>
</evidence>
<dbReference type="Proteomes" id="UP001165101">
    <property type="component" value="Unassembled WGS sequence"/>
</dbReference>
<reference evidence="1" key="1">
    <citation type="submission" date="2023-04" db="EMBL/GenBank/DDBJ databases">
        <title>Candida boidinii NBRC 1967.</title>
        <authorList>
            <person name="Ichikawa N."/>
            <person name="Sato H."/>
            <person name="Tonouchi N."/>
        </authorList>
    </citation>
    <scope>NUCLEOTIDE SEQUENCE</scope>
    <source>
        <strain evidence="1">NBRC 1967</strain>
    </source>
</reference>
<accession>A0ACB5TTM4</accession>
<keyword evidence="2" id="KW-1185">Reference proteome</keyword>
<protein>
    <submittedName>
        <fullName evidence="1">Unnamed protein product</fullName>
    </submittedName>
</protein>
<sequence length="244" mass="25311">MCYLYSSIPTLTNTVGCATCTGPVTITTETVITTGTVPVTIPEVIIGTPLSVTASSSYGIIKSSAYFSNSSVESTVLFVSSSVNGDGYSHSESIVSFTNSFSSVPIFSTRIPQYSTIDSELTIVSQVGTTVVTETQTVSCSTSESSVSVNSGYFTGVVSTEEDASSINVSSETYTEMVSVSKEGITTQTSTAAGEKPKTTLSSLSTGQTESTDIPAEYTGGSLGKRASGIFKSFSVIVCVILFI</sequence>
<organism evidence="1 2">
    <name type="scientific">Candida boidinii</name>
    <name type="common">Yeast</name>
    <dbReference type="NCBI Taxonomy" id="5477"/>
    <lineage>
        <taxon>Eukaryota</taxon>
        <taxon>Fungi</taxon>
        <taxon>Dikarya</taxon>
        <taxon>Ascomycota</taxon>
        <taxon>Saccharomycotina</taxon>
        <taxon>Pichiomycetes</taxon>
        <taxon>Pichiales</taxon>
        <taxon>Pichiaceae</taxon>
        <taxon>Ogataea</taxon>
        <taxon>Ogataea/Candida clade</taxon>
    </lineage>
</organism>
<gene>
    <name evidence="1" type="ORF">Cboi01_000357500</name>
</gene>
<dbReference type="EMBL" id="BSXV01002001">
    <property type="protein sequence ID" value="GME94588.1"/>
    <property type="molecule type" value="Genomic_DNA"/>
</dbReference>
<evidence type="ECO:0000313" key="1">
    <source>
        <dbReference type="EMBL" id="GME94588.1"/>
    </source>
</evidence>
<proteinExistence type="predicted"/>